<dbReference type="SUPFAM" id="SSF48403">
    <property type="entry name" value="Ankyrin repeat"/>
    <property type="match status" value="1"/>
</dbReference>
<sequence length="487" mass="53218">MPGVRMCPVCRGSKQKCTPADRVWIPGARQDKCERCTQFKHECGPHEYPPVRSRAPRSSAARASQSSSGSSPAPVAAPTSVLQRVDAPNDLQDLKLELRRRLRNLEMQVEATEKLQLALDYLVKNNRQTENLYPELLSSRNAQAHILTLLPAQAETLADRLAGRGEIEAAEAAYIRILNVFRTFQKLNIKAWYETRSLLKKLADMLWNNGDPIRAENLVWEALSSRDFPAKAQPSDLELLKSLARSVPITCLEISNSIQSIGDGAAFPPYCPSLFPPLQSMMQSSFASTVSGSPFHVGEFSEIALVPNEPAILGGMETVMELLRAFPVDALEVRDIHGQTPLYVASALGMEGLGRGILRRLAEVSRLPTQTHLNYRDSVGDTILGAAIFGRCSSQYIGFLLAGGAQVDPDPLLIFPLTPLQAAAIAGSSDIVRLLLDNKAQPDHVYPGNKTPLALAEELGHADVIQQLRNARTGNARPTLQIGWNPG</sequence>
<dbReference type="InterPro" id="IPR036770">
    <property type="entry name" value="Ankyrin_rpt-contain_sf"/>
</dbReference>
<dbReference type="PANTHER" id="PTHR24126:SF14">
    <property type="entry name" value="ANK_REP_REGION DOMAIN-CONTAINING PROTEIN"/>
    <property type="match status" value="1"/>
</dbReference>
<name>A0A2J6PTQ8_9HELO</name>
<dbReference type="InterPro" id="IPR002110">
    <property type="entry name" value="Ankyrin_rpt"/>
</dbReference>
<evidence type="ECO:0000256" key="2">
    <source>
        <dbReference type="ARBA" id="ARBA00023043"/>
    </source>
</evidence>
<dbReference type="Pfam" id="PF12796">
    <property type="entry name" value="Ank_2"/>
    <property type="match status" value="1"/>
</dbReference>
<protein>
    <submittedName>
        <fullName evidence="4">Ankyrin</fullName>
    </submittedName>
</protein>
<feature type="region of interest" description="Disordered" evidence="3">
    <location>
        <begin position="45"/>
        <end position="80"/>
    </location>
</feature>
<feature type="compositionally biased region" description="Low complexity" evidence="3">
    <location>
        <begin position="50"/>
        <end position="80"/>
    </location>
</feature>
<gene>
    <name evidence="4" type="ORF">NA56DRAFT_276182</name>
</gene>
<keyword evidence="5" id="KW-1185">Reference proteome</keyword>
<dbReference type="STRING" id="1745343.A0A2J6PTQ8"/>
<evidence type="ECO:0000313" key="4">
    <source>
        <dbReference type="EMBL" id="PMD17316.1"/>
    </source>
</evidence>
<evidence type="ECO:0000256" key="1">
    <source>
        <dbReference type="ARBA" id="ARBA00022737"/>
    </source>
</evidence>
<organism evidence="4 5">
    <name type="scientific">Hyaloscypha hepaticicola</name>
    <dbReference type="NCBI Taxonomy" id="2082293"/>
    <lineage>
        <taxon>Eukaryota</taxon>
        <taxon>Fungi</taxon>
        <taxon>Dikarya</taxon>
        <taxon>Ascomycota</taxon>
        <taxon>Pezizomycotina</taxon>
        <taxon>Leotiomycetes</taxon>
        <taxon>Helotiales</taxon>
        <taxon>Hyaloscyphaceae</taxon>
        <taxon>Hyaloscypha</taxon>
    </lineage>
</organism>
<keyword evidence="2" id="KW-0040">ANK repeat</keyword>
<dbReference type="AlphaFoldDB" id="A0A2J6PTQ8"/>
<dbReference type="PANTHER" id="PTHR24126">
    <property type="entry name" value="ANKYRIN REPEAT, PH AND SEC7 DOMAIN CONTAINING PROTEIN SECG-RELATED"/>
    <property type="match status" value="1"/>
</dbReference>
<dbReference type="Proteomes" id="UP000235672">
    <property type="component" value="Unassembled WGS sequence"/>
</dbReference>
<proteinExistence type="predicted"/>
<accession>A0A2J6PTQ8</accession>
<evidence type="ECO:0000256" key="3">
    <source>
        <dbReference type="SAM" id="MobiDB-lite"/>
    </source>
</evidence>
<evidence type="ECO:0000313" key="5">
    <source>
        <dbReference type="Proteomes" id="UP000235672"/>
    </source>
</evidence>
<keyword evidence="1" id="KW-0677">Repeat</keyword>
<dbReference type="Gene3D" id="1.25.40.20">
    <property type="entry name" value="Ankyrin repeat-containing domain"/>
    <property type="match status" value="1"/>
</dbReference>
<reference evidence="4 5" key="1">
    <citation type="submission" date="2016-05" db="EMBL/GenBank/DDBJ databases">
        <title>A degradative enzymes factory behind the ericoid mycorrhizal symbiosis.</title>
        <authorList>
            <consortium name="DOE Joint Genome Institute"/>
            <person name="Martino E."/>
            <person name="Morin E."/>
            <person name="Grelet G."/>
            <person name="Kuo A."/>
            <person name="Kohler A."/>
            <person name="Daghino S."/>
            <person name="Barry K."/>
            <person name="Choi C."/>
            <person name="Cichocki N."/>
            <person name="Clum A."/>
            <person name="Copeland A."/>
            <person name="Hainaut M."/>
            <person name="Haridas S."/>
            <person name="Labutti K."/>
            <person name="Lindquist E."/>
            <person name="Lipzen A."/>
            <person name="Khouja H.-R."/>
            <person name="Murat C."/>
            <person name="Ohm R."/>
            <person name="Olson A."/>
            <person name="Spatafora J."/>
            <person name="Veneault-Fourrey C."/>
            <person name="Henrissat B."/>
            <person name="Grigoriev I."/>
            <person name="Martin F."/>
            <person name="Perotto S."/>
        </authorList>
    </citation>
    <scope>NUCLEOTIDE SEQUENCE [LARGE SCALE GENOMIC DNA]</scope>
    <source>
        <strain evidence="4 5">UAMH 7357</strain>
    </source>
</reference>
<dbReference type="EMBL" id="KZ613500">
    <property type="protein sequence ID" value="PMD17316.1"/>
    <property type="molecule type" value="Genomic_DNA"/>
</dbReference>
<dbReference type="OrthoDB" id="539213at2759"/>